<gene>
    <name evidence="4" type="ORF">ED733_002860</name>
</gene>
<comment type="caution">
    <text evidence="4">The sequence shown here is derived from an EMBL/GenBank/DDBJ whole genome shotgun (WGS) entry which is preliminary data.</text>
</comment>
<dbReference type="Proteomes" id="UP000317257">
    <property type="component" value="Unassembled WGS sequence"/>
</dbReference>
<dbReference type="GO" id="GO:0006508">
    <property type="term" value="P:proteolysis"/>
    <property type="evidence" value="ECO:0007669"/>
    <property type="project" value="InterPro"/>
</dbReference>
<evidence type="ECO:0000256" key="1">
    <source>
        <dbReference type="SAM" id="SignalP"/>
    </source>
</evidence>
<name>A0A5C6FZZ2_METRR</name>
<dbReference type="EMBL" id="SBHS01000050">
    <property type="protein sequence ID" value="TWU71210.1"/>
    <property type="molecule type" value="Genomic_DNA"/>
</dbReference>
<dbReference type="SUPFAM" id="SSF50494">
    <property type="entry name" value="Trypsin-like serine proteases"/>
    <property type="match status" value="1"/>
</dbReference>
<dbReference type="InterPro" id="IPR018114">
    <property type="entry name" value="TRYPSIN_HIS"/>
</dbReference>
<feature type="signal peptide" evidence="1">
    <location>
        <begin position="1"/>
        <end position="22"/>
    </location>
</feature>
<dbReference type="PROSITE" id="PS00134">
    <property type="entry name" value="TRYPSIN_HIS"/>
    <property type="match status" value="1"/>
</dbReference>
<feature type="domain" description="Metalloprotease StcE C-terminal" evidence="3">
    <location>
        <begin position="390"/>
        <end position="479"/>
    </location>
</feature>
<dbReference type="AlphaFoldDB" id="A0A5C6FZZ2"/>
<dbReference type="InterPro" id="IPR043504">
    <property type="entry name" value="Peptidase_S1_PA_chymotrypsin"/>
</dbReference>
<dbReference type="Pfam" id="PF17945">
    <property type="entry name" value="Crystall_4"/>
    <property type="match status" value="2"/>
</dbReference>
<dbReference type="Gene3D" id="2.40.10.10">
    <property type="entry name" value="Trypsin-like serine proteases"/>
    <property type="match status" value="1"/>
</dbReference>
<dbReference type="Gene3D" id="2.60.20.40">
    <property type="match status" value="2"/>
</dbReference>
<dbReference type="InterPro" id="IPR040966">
    <property type="entry name" value="StcE_C"/>
</dbReference>
<evidence type="ECO:0000313" key="4">
    <source>
        <dbReference type="EMBL" id="TWU71210.1"/>
    </source>
</evidence>
<evidence type="ECO:0008006" key="6">
    <source>
        <dbReference type="Google" id="ProtNLM"/>
    </source>
</evidence>
<keyword evidence="1" id="KW-0732">Signal</keyword>
<evidence type="ECO:0000313" key="5">
    <source>
        <dbReference type="Proteomes" id="UP000317257"/>
    </source>
</evidence>
<dbReference type="InterPro" id="IPR001254">
    <property type="entry name" value="Trypsin_dom"/>
</dbReference>
<dbReference type="GO" id="GO:0004252">
    <property type="term" value="F:serine-type endopeptidase activity"/>
    <property type="evidence" value="ECO:0007669"/>
    <property type="project" value="InterPro"/>
</dbReference>
<protein>
    <recommendedName>
        <fullName evidence="6">Peptidase S1 and S6, chymotrypsin/Hap</fullName>
    </recommendedName>
</protein>
<dbReference type="InterPro" id="IPR009003">
    <property type="entry name" value="Peptidase_S1_PA"/>
</dbReference>
<reference evidence="5" key="1">
    <citation type="submission" date="2018-12" db="EMBL/GenBank/DDBJ databases">
        <title>The complete genome of Metarhizium rileyi, a key fungal pathogen of Lepidoptera.</title>
        <authorList>
            <person name="Binneck E."/>
            <person name="Lastra C.C.L."/>
            <person name="Sosa-Gomez D.R."/>
        </authorList>
    </citation>
    <scope>NUCLEOTIDE SEQUENCE [LARGE SCALE GENOMIC DNA]</scope>
    <source>
        <strain evidence="5">Cep018-CH2</strain>
    </source>
</reference>
<feature type="chain" id="PRO_5022717897" description="Peptidase S1 and S6, chymotrypsin/Hap" evidence="1">
    <location>
        <begin position="23"/>
        <end position="481"/>
    </location>
</feature>
<proteinExistence type="predicted"/>
<sequence>MMYRIGTVSLAVLVGLAPLSLASPVVIDEATFKQNGGNVANLANSIKTDNEKLRQQSLELPWLVVGNIGGCTATWLGDKESWSYILTAAHCVDYVGTATAIEEKFSAPNGQVIASGRGTVYVPPQRINIPPGMGGASTDIAILKLPTRNAMVDGQGRPLDRPILNDASDEKGRDIIYVGYGAWGVGKSESGSYGPAKGERRLYGRSRIDRLFELDHGIGAPYQSEGPSPYWATTAPGDSGSAWWQIRGGRPVIIATTNGGHATLSTGARVSKYVGWVKSIYPEARFLSAQQPQGCIVSMDSGARYCMTAGQKSAYSLPAWINGHNVSVDAAPGTAVKLSDFDALSYNRVASFVGTVGTDGLRKVRAANGQDLDFSRPKSMGVTADKTPLGCIVSLTSCARYCLPAGQGSGYSLPSWVKAHEVQVEAASGTAVVLSDFENLAYNRLATFDGFVQNWELKKVKAENGQDLDFSRPKSMRVVKK</sequence>
<evidence type="ECO:0000259" key="2">
    <source>
        <dbReference type="Pfam" id="PF00089"/>
    </source>
</evidence>
<evidence type="ECO:0000259" key="3">
    <source>
        <dbReference type="Pfam" id="PF17945"/>
    </source>
</evidence>
<organism evidence="4 5">
    <name type="scientific">Metarhizium rileyi (strain RCEF 4871)</name>
    <name type="common">Nomuraea rileyi</name>
    <dbReference type="NCBI Taxonomy" id="1649241"/>
    <lineage>
        <taxon>Eukaryota</taxon>
        <taxon>Fungi</taxon>
        <taxon>Dikarya</taxon>
        <taxon>Ascomycota</taxon>
        <taxon>Pezizomycotina</taxon>
        <taxon>Sordariomycetes</taxon>
        <taxon>Hypocreomycetidae</taxon>
        <taxon>Hypocreales</taxon>
        <taxon>Clavicipitaceae</taxon>
        <taxon>Metarhizium</taxon>
    </lineage>
</organism>
<feature type="domain" description="Peptidase S1" evidence="2">
    <location>
        <begin position="56"/>
        <end position="277"/>
    </location>
</feature>
<accession>A0A5C6FZZ2</accession>
<feature type="domain" description="Metalloprotease StcE C-terminal" evidence="3">
    <location>
        <begin position="294"/>
        <end position="382"/>
    </location>
</feature>
<dbReference type="Pfam" id="PF00089">
    <property type="entry name" value="Trypsin"/>
    <property type="match status" value="1"/>
</dbReference>